<name>A0A2K9NGP7_9PROT</name>
<evidence type="ECO:0000313" key="2">
    <source>
        <dbReference type="Proteomes" id="UP000234752"/>
    </source>
</evidence>
<dbReference type="Pfam" id="PF00005">
    <property type="entry name" value="ABC_tran"/>
    <property type="match status" value="1"/>
</dbReference>
<dbReference type="SUPFAM" id="SSF50331">
    <property type="entry name" value="MOP-like"/>
    <property type="match status" value="1"/>
</dbReference>
<dbReference type="RefSeq" id="WP_102113805.1">
    <property type="nucleotide sequence ID" value="NZ_BMGN01000006.1"/>
</dbReference>
<dbReference type="GO" id="GO:0015697">
    <property type="term" value="P:quaternary ammonium group transport"/>
    <property type="evidence" value="ECO:0007669"/>
    <property type="project" value="UniProtKB-ARBA"/>
</dbReference>
<dbReference type="InterPro" id="IPR050093">
    <property type="entry name" value="ABC_SmlMolc_Importer"/>
</dbReference>
<dbReference type="PROSITE" id="PS50893">
    <property type="entry name" value="ABC_TRANSPORTER_2"/>
    <property type="match status" value="1"/>
</dbReference>
<dbReference type="Proteomes" id="UP000234752">
    <property type="component" value="Chromosome eg_2"/>
</dbReference>
<dbReference type="SMART" id="SM00382">
    <property type="entry name" value="AAA"/>
    <property type="match status" value="1"/>
</dbReference>
<dbReference type="InterPro" id="IPR008995">
    <property type="entry name" value="Mo/tungstate-bd_C_term_dom"/>
</dbReference>
<dbReference type="EMBL" id="CP025612">
    <property type="protein sequence ID" value="AUN32263.1"/>
    <property type="molecule type" value="Genomic_DNA"/>
</dbReference>
<keyword evidence="2" id="KW-1185">Reference proteome</keyword>
<keyword evidence="1" id="KW-0547">Nucleotide-binding</keyword>
<accession>A0A2K9NGP7</accession>
<sequence length="362" mass="39698">MSEVVVDRLNKHYGPVQALHEVSLHVPDGEFLTLLGPSGCGKSTTLFAIAGLDSPSGGRITVGGRDFYNGASGLELPPEKRNLGLVFQSYALWPHMNVRQNLAFPLRLRKVGKKEQDARIEEALALVEMGAYIDRYPHELSGGQQQRVALARTLVFRPSLLLLDEPLSNLDAKLRIKARSWLKQLQRQLGLTTLYVTHDQSEALALSDRIVVMEKGRVSQLGSPEEIYRRPANAFVADFVGASNFLPGEVVDRKSATGTCRVKLAGGDVLTALWPDTSAPPAGSLLTVRPEHVKLSAEPPLADPEFNILAGRILERAYLGARLLYTLDCGHGMVVMAETEMRVEGDTAWLRFAVDDTLLVRA</sequence>
<dbReference type="OrthoDB" id="9790614at2"/>
<dbReference type="AlphaFoldDB" id="A0A2K9NGP7"/>
<dbReference type="InterPro" id="IPR003439">
    <property type="entry name" value="ABC_transporter-like_ATP-bd"/>
</dbReference>
<dbReference type="InterPro" id="IPR013611">
    <property type="entry name" value="Transp-assoc_OB_typ2"/>
</dbReference>
<reference evidence="1 2" key="1">
    <citation type="submission" date="2017-12" db="EMBL/GenBank/DDBJ databases">
        <title>Genomes of bacteria within cyanobacterial aggregates.</title>
        <authorList>
            <person name="Cai H."/>
        </authorList>
    </citation>
    <scope>NUCLEOTIDE SEQUENCE [LARGE SCALE GENOMIC DNA]</scope>
    <source>
        <strain evidence="1 2">TH16</strain>
    </source>
</reference>
<keyword evidence="1" id="KW-0067">ATP-binding</keyword>
<dbReference type="GO" id="GO:0043190">
    <property type="term" value="C:ATP-binding cassette (ABC) transporter complex"/>
    <property type="evidence" value="ECO:0007669"/>
    <property type="project" value="InterPro"/>
</dbReference>
<proteinExistence type="predicted"/>
<dbReference type="Gene3D" id="2.40.50.100">
    <property type="match status" value="1"/>
</dbReference>
<evidence type="ECO:0000313" key="1">
    <source>
        <dbReference type="EMBL" id="AUN32263.1"/>
    </source>
</evidence>
<dbReference type="PROSITE" id="PS00211">
    <property type="entry name" value="ABC_TRANSPORTER_1"/>
    <property type="match status" value="1"/>
</dbReference>
<dbReference type="GO" id="GO:0005524">
    <property type="term" value="F:ATP binding"/>
    <property type="evidence" value="ECO:0007669"/>
    <property type="project" value="UniProtKB-KW"/>
</dbReference>
<dbReference type="InterPro" id="IPR003593">
    <property type="entry name" value="AAA+_ATPase"/>
</dbReference>
<protein>
    <submittedName>
        <fullName evidence="1">ABC transporter ATP-binding protein</fullName>
    </submittedName>
</protein>
<dbReference type="FunFam" id="3.40.50.300:FF:000425">
    <property type="entry name" value="Probable ABC transporter, ATP-binding subunit"/>
    <property type="match status" value="1"/>
</dbReference>
<dbReference type="GO" id="GO:0016887">
    <property type="term" value="F:ATP hydrolysis activity"/>
    <property type="evidence" value="ECO:0007669"/>
    <property type="project" value="InterPro"/>
</dbReference>
<dbReference type="PANTHER" id="PTHR42781">
    <property type="entry name" value="SPERMIDINE/PUTRESCINE IMPORT ATP-BINDING PROTEIN POTA"/>
    <property type="match status" value="1"/>
</dbReference>
<gene>
    <name evidence="1" type="ORF">C0V82_17880</name>
</gene>
<dbReference type="GO" id="GO:0022857">
    <property type="term" value="F:transmembrane transporter activity"/>
    <property type="evidence" value="ECO:0007669"/>
    <property type="project" value="InterPro"/>
</dbReference>
<dbReference type="SUPFAM" id="SSF52540">
    <property type="entry name" value="P-loop containing nucleoside triphosphate hydrolases"/>
    <property type="match status" value="1"/>
</dbReference>
<organism evidence="1 2">
    <name type="scientific">Niveispirillum cyanobacteriorum</name>
    <dbReference type="NCBI Taxonomy" id="1612173"/>
    <lineage>
        <taxon>Bacteria</taxon>
        <taxon>Pseudomonadati</taxon>
        <taxon>Pseudomonadota</taxon>
        <taxon>Alphaproteobacteria</taxon>
        <taxon>Rhodospirillales</taxon>
        <taxon>Azospirillaceae</taxon>
        <taxon>Niveispirillum</taxon>
    </lineage>
</organism>
<dbReference type="Pfam" id="PF08402">
    <property type="entry name" value="TOBE_2"/>
    <property type="match status" value="1"/>
</dbReference>
<dbReference type="InterPro" id="IPR027417">
    <property type="entry name" value="P-loop_NTPase"/>
</dbReference>
<dbReference type="Gene3D" id="3.40.50.300">
    <property type="entry name" value="P-loop containing nucleotide triphosphate hydrolases"/>
    <property type="match status" value="1"/>
</dbReference>
<dbReference type="KEGG" id="ncb:C0V82_17880"/>
<dbReference type="PANTHER" id="PTHR42781:SF4">
    <property type="entry name" value="SPERMIDINE_PUTRESCINE IMPORT ATP-BINDING PROTEIN POTA"/>
    <property type="match status" value="1"/>
</dbReference>
<dbReference type="InterPro" id="IPR017871">
    <property type="entry name" value="ABC_transporter-like_CS"/>
</dbReference>